<protein>
    <submittedName>
        <fullName evidence="3">Putative lysophospholipase-like protein</fullName>
    </submittedName>
</protein>
<dbReference type="OrthoDB" id="626167at2759"/>
<dbReference type="AlphaFoldDB" id="M7SWK1"/>
<dbReference type="Proteomes" id="UP000012174">
    <property type="component" value="Unassembled WGS sequence"/>
</dbReference>
<evidence type="ECO:0000256" key="1">
    <source>
        <dbReference type="ARBA" id="ARBA00022801"/>
    </source>
</evidence>
<dbReference type="HOGENOM" id="CLU_1224782_0_0_1"/>
<keyword evidence="2" id="KW-0443">Lipid metabolism</keyword>
<dbReference type="Gene3D" id="3.40.1090.10">
    <property type="entry name" value="Cytosolic phospholipase A2 catalytic domain"/>
    <property type="match status" value="1"/>
</dbReference>
<gene>
    <name evidence="3" type="ORF">UCREL1_4358</name>
</gene>
<evidence type="ECO:0000256" key="2">
    <source>
        <dbReference type="ARBA" id="ARBA00022963"/>
    </source>
</evidence>
<dbReference type="PANTHER" id="PTHR24185">
    <property type="entry name" value="CALCIUM-INDEPENDENT PHOSPHOLIPASE A2-GAMMA"/>
    <property type="match status" value="1"/>
</dbReference>
<dbReference type="KEGG" id="ela:UCREL1_4358"/>
<accession>M7SWK1</accession>
<keyword evidence="2" id="KW-0442">Lipid degradation</keyword>
<name>M7SWK1_EUTLA</name>
<sequence>MLGRLRMPIGECLLKYEEMGAKIFAKTHRRRWLQKFLDVKYYKWSADGLEKAVKDLVKEKTPQTPNLHEPEARTQFSNIKSPPDLCKVFLNWSLSQKAPTILRTYRPSSANNCQYPEIVHKMRDDKAEIWEQMKIYEFGNDNDEDSEGKGAAFYVDGGFGTNNPTELSYNEVGSYSKPGESLVVVSIGTGKHKKGFSSMLGAKYNQRYKTDTENIHNAMETKMESS</sequence>
<evidence type="ECO:0000313" key="3">
    <source>
        <dbReference type="EMBL" id="EMR68632.1"/>
    </source>
</evidence>
<dbReference type="GO" id="GO:0019369">
    <property type="term" value="P:arachidonate metabolic process"/>
    <property type="evidence" value="ECO:0007669"/>
    <property type="project" value="TreeGrafter"/>
</dbReference>
<dbReference type="PANTHER" id="PTHR24185:SF1">
    <property type="entry name" value="CALCIUM-INDEPENDENT PHOSPHOLIPASE A2-GAMMA"/>
    <property type="match status" value="1"/>
</dbReference>
<evidence type="ECO:0000313" key="4">
    <source>
        <dbReference type="Proteomes" id="UP000012174"/>
    </source>
</evidence>
<dbReference type="GO" id="GO:0016020">
    <property type="term" value="C:membrane"/>
    <property type="evidence" value="ECO:0007669"/>
    <property type="project" value="TreeGrafter"/>
</dbReference>
<reference evidence="4" key="1">
    <citation type="journal article" date="2013" name="Genome Announc.">
        <title>Draft genome sequence of the grapevine dieback fungus Eutypa lata UCR-EL1.</title>
        <authorList>
            <person name="Blanco-Ulate B."/>
            <person name="Rolshausen P.E."/>
            <person name="Cantu D."/>
        </authorList>
    </citation>
    <scope>NUCLEOTIDE SEQUENCE [LARGE SCALE GENOMIC DNA]</scope>
    <source>
        <strain evidence="4">UCR-EL1</strain>
    </source>
</reference>
<dbReference type="GO" id="GO:0047499">
    <property type="term" value="F:calcium-independent phospholipase A2 activity"/>
    <property type="evidence" value="ECO:0007669"/>
    <property type="project" value="TreeGrafter"/>
</dbReference>
<dbReference type="STRING" id="1287681.M7SWK1"/>
<organism evidence="3 4">
    <name type="scientific">Eutypa lata (strain UCR-EL1)</name>
    <name type="common">Grapevine dieback disease fungus</name>
    <name type="synonym">Eutypa armeniacae</name>
    <dbReference type="NCBI Taxonomy" id="1287681"/>
    <lineage>
        <taxon>Eukaryota</taxon>
        <taxon>Fungi</taxon>
        <taxon>Dikarya</taxon>
        <taxon>Ascomycota</taxon>
        <taxon>Pezizomycotina</taxon>
        <taxon>Sordariomycetes</taxon>
        <taxon>Xylariomycetidae</taxon>
        <taxon>Xylariales</taxon>
        <taxon>Diatrypaceae</taxon>
        <taxon>Eutypa</taxon>
    </lineage>
</organism>
<dbReference type="GO" id="GO:0016042">
    <property type="term" value="P:lipid catabolic process"/>
    <property type="evidence" value="ECO:0007669"/>
    <property type="project" value="UniProtKB-KW"/>
</dbReference>
<proteinExistence type="predicted"/>
<keyword evidence="1" id="KW-0378">Hydrolase</keyword>
<dbReference type="EMBL" id="KB706202">
    <property type="protein sequence ID" value="EMR68632.1"/>
    <property type="molecule type" value="Genomic_DNA"/>
</dbReference>
<keyword evidence="4" id="KW-1185">Reference proteome</keyword>